<reference evidence="1 2" key="1">
    <citation type="submission" date="2018-08" db="EMBL/GenBank/DDBJ databases">
        <title>A genome reference for cultivated species of the human gut microbiota.</title>
        <authorList>
            <person name="Zou Y."/>
            <person name="Xue W."/>
            <person name="Luo G."/>
        </authorList>
    </citation>
    <scope>NUCLEOTIDE SEQUENCE [LARGE SCALE GENOMIC DNA]</scope>
    <source>
        <strain evidence="1 2">AF46-2NS</strain>
    </source>
</reference>
<protein>
    <recommendedName>
        <fullName evidence="3">SoxR reducing system RseC family protein</fullName>
    </recommendedName>
</protein>
<dbReference type="AlphaFoldDB" id="A0A415F829"/>
<comment type="caution">
    <text evidence="1">The sequence shown here is derived from an EMBL/GenBank/DDBJ whole genome shotgun (WGS) entry which is preliminary data.</text>
</comment>
<evidence type="ECO:0000313" key="1">
    <source>
        <dbReference type="EMBL" id="RHK12233.1"/>
    </source>
</evidence>
<organism evidence="1 2">
    <name type="scientific">Segatella copri</name>
    <dbReference type="NCBI Taxonomy" id="165179"/>
    <lineage>
        <taxon>Bacteria</taxon>
        <taxon>Pseudomonadati</taxon>
        <taxon>Bacteroidota</taxon>
        <taxon>Bacteroidia</taxon>
        <taxon>Bacteroidales</taxon>
        <taxon>Prevotellaceae</taxon>
        <taxon>Segatella</taxon>
    </lineage>
</organism>
<evidence type="ECO:0000313" key="2">
    <source>
        <dbReference type="Proteomes" id="UP000286211"/>
    </source>
</evidence>
<accession>A0A415F829</accession>
<gene>
    <name evidence="1" type="ORF">DW079_02285</name>
</gene>
<name>A0A415F829_9BACT</name>
<dbReference type="Proteomes" id="UP000286211">
    <property type="component" value="Unassembled WGS sequence"/>
</dbReference>
<dbReference type="Pfam" id="PF04246">
    <property type="entry name" value="RseC_MucC"/>
    <property type="match status" value="1"/>
</dbReference>
<proteinExistence type="predicted"/>
<evidence type="ECO:0008006" key="3">
    <source>
        <dbReference type="Google" id="ProtNLM"/>
    </source>
</evidence>
<sequence length="84" mass="8747">MNNKIKHSGIVESVVEGCVCIRIVQSSACSACKVAAHCTASESKEKMIEVSTSEASLYHKGDSVVVTADSAVASEPVSMAISCR</sequence>
<dbReference type="EMBL" id="QRNB01000007">
    <property type="protein sequence ID" value="RHK12233.1"/>
    <property type="molecule type" value="Genomic_DNA"/>
</dbReference>